<keyword evidence="2" id="KW-0067">ATP-binding</keyword>
<organism evidence="5">
    <name type="scientific">Fervidobacterium thailandense</name>
    <dbReference type="NCBI Taxonomy" id="1008305"/>
    <lineage>
        <taxon>Bacteria</taxon>
        <taxon>Thermotogati</taxon>
        <taxon>Thermotogota</taxon>
        <taxon>Thermotogae</taxon>
        <taxon>Thermotogales</taxon>
        <taxon>Fervidobacteriaceae</taxon>
        <taxon>Fervidobacterium</taxon>
    </lineage>
</organism>
<dbReference type="PANTHER" id="PTHR11361:SF14">
    <property type="entry name" value="DNA MISMATCH REPAIR PROTEIN MUTS, TYPE 2"/>
    <property type="match status" value="1"/>
</dbReference>
<dbReference type="AlphaFoldDB" id="A0A7C4CCV3"/>
<feature type="domain" description="DNA mismatch repair proteins mutS family" evidence="4">
    <location>
        <begin position="287"/>
        <end position="485"/>
    </location>
</feature>
<dbReference type="Gene3D" id="3.40.50.300">
    <property type="entry name" value="P-loop containing nucleotide triphosphate hydrolases"/>
    <property type="match status" value="1"/>
</dbReference>
<evidence type="ECO:0000256" key="3">
    <source>
        <dbReference type="ARBA" id="ARBA00023125"/>
    </source>
</evidence>
<protein>
    <submittedName>
        <fullName evidence="5">DNA mismatch repair protein MutS</fullName>
    </submittedName>
</protein>
<comment type="caution">
    <text evidence="5">The sequence shown here is derived from an EMBL/GenBank/DDBJ whole genome shotgun (WGS) entry which is preliminary data.</text>
</comment>
<dbReference type="EMBL" id="DSZY01000027">
    <property type="protein sequence ID" value="HGU40633.1"/>
    <property type="molecule type" value="Genomic_DNA"/>
</dbReference>
<dbReference type="SMART" id="SM00534">
    <property type="entry name" value="MUTSac"/>
    <property type="match status" value="1"/>
</dbReference>
<sequence length="492" mass="56628">MLGGILILTIFPQKREKFEKLVGFDFLREQLEPKTPYGVKYFKHIQPFGYEHLIEHLEDIDMMIDFLKKYPKIFEDVEHDFECVLDVSHTVEKLSTGSILDEIEFFQLKNFLLVSQSIREKFKHILPEKFLPPNLNHLIDILDPEGLRLTTFYVYDVYDERLAEVRKRKIELIKKQDGSLDEEVQSLAMLERQIEEEVLAKLSVALSAHSGLIETATEKVKYLDVLIAKAKLTLKFNLSKPIVKKPDAKMFEEYAKIKIQGMFNPKLKATIEREGGSYQPVDIVVEPCVTVIVGANMSGKSVTLRTVALIEYMVHFGFFVPCVYCETPLLNALALVTEDQSEPLGGLSSFATEMKEIDTIYRYVKGGNTPALVLLDEPARTTNPYEATVIINALSEIFERLKVHTLIVTHFDDVRSRKRLRVKGLRAEKLGNVISKDTLERLHEFMDYTLVEVGQDETVPREALKVMEYLCIDEDIINTTKMKIKDERRRSK</sequence>
<dbReference type="SUPFAM" id="SSF52540">
    <property type="entry name" value="P-loop containing nucleoside triphosphate hydrolases"/>
    <property type="match status" value="1"/>
</dbReference>
<dbReference type="InterPro" id="IPR000432">
    <property type="entry name" value="DNA_mismatch_repair_MutS_C"/>
</dbReference>
<dbReference type="GO" id="GO:0030983">
    <property type="term" value="F:mismatched DNA binding"/>
    <property type="evidence" value="ECO:0007669"/>
    <property type="project" value="InterPro"/>
</dbReference>
<reference evidence="5" key="1">
    <citation type="journal article" date="2020" name="mSystems">
        <title>Genome- and Community-Level Interaction Insights into Carbon Utilization and Element Cycling Functions of Hydrothermarchaeota in Hydrothermal Sediment.</title>
        <authorList>
            <person name="Zhou Z."/>
            <person name="Liu Y."/>
            <person name="Xu W."/>
            <person name="Pan J."/>
            <person name="Luo Z.H."/>
            <person name="Li M."/>
        </authorList>
    </citation>
    <scope>NUCLEOTIDE SEQUENCE [LARGE SCALE GENOMIC DNA]</scope>
    <source>
        <strain evidence="5">SpSt-609</strain>
    </source>
</reference>
<evidence type="ECO:0000259" key="4">
    <source>
        <dbReference type="SMART" id="SM00534"/>
    </source>
</evidence>
<dbReference type="InterPro" id="IPR027417">
    <property type="entry name" value="P-loop_NTPase"/>
</dbReference>
<dbReference type="GO" id="GO:0005524">
    <property type="term" value="F:ATP binding"/>
    <property type="evidence" value="ECO:0007669"/>
    <property type="project" value="UniProtKB-KW"/>
</dbReference>
<accession>A0A7C4CCV3</accession>
<evidence type="ECO:0000256" key="1">
    <source>
        <dbReference type="ARBA" id="ARBA00022741"/>
    </source>
</evidence>
<dbReference type="InterPro" id="IPR045076">
    <property type="entry name" value="MutS"/>
</dbReference>
<keyword evidence="1" id="KW-0547">Nucleotide-binding</keyword>
<dbReference type="InterPro" id="IPR036187">
    <property type="entry name" value="DNA_mismatch_repair_MutS_sf"/>
</dbReference>
<dbReference type="SUPFAM" id="SSF48334">
    <property type="entry name" value="DNA repair protein MutS, domain III"/>
    <property type="match status" value="1"/>
</dbReference>
<evidence type="ECO:0000313" key="5">
    <source>
        <dbReference type="EMBL" id="HGU40633.1"/>
    </source>
</evidence>
<name>A0A7C4CCV3_9BACT</name>
<proteinExistence type="predicted"/>
<keyword evidence="3" id="KW-0238">DNA-binding</keyword>
<evidence type="ECO:0000256" key="2">
    <source>
        <dbReference type="ARBA" id="ARBA00022840"/>
    </source>
</evidence>
<dbReference type="Pfam" id="PF00488">
    <property type="entry name" value="MutS_V"/>
    <property type="match status" value="1"/>
</dbReference>
<gene>
    <name evidence="5" type="ORF">ENT77_05495</name>
</gene>
<dbReference type="GO" id="GO:0140664">
    <property type="term" value="F:ATP-dependent DNA damage sensor activity"/>
    <property type="evidence" value="ECO:0007669"/>
    <property type="project" value="InterPro"/>
</dbReference>
<dbReference type="PANTHER" id="PTHR11361">
    <property type="entry name" value="DNA MISMATCH REPAIR PROTEIN MUTS FAMILY MEMBER"/>
    <property type="match status" value="1"/>
</dbReference>
<dbReference type="GO" id="GO:0006298">
    <property type="term" value="P:mismatch repair"/>
    <property type="evidence" value="ECO:0007669"/>
    <property type="project" value="InterPro"/>
</dbReference>